<dbReference type="EMBL" id="JAXAVV010000006">
    <property type="protein sequence ID" value="MDX8050558.1"/>
    <property type="molecule type" value="Genomic_DNA"/>
</dbReference>
<proteinExistence type="predicted"/>
<sequence length="85" mass="9204">MDVLAADEHRLTLLVVPSNTDRAAAHRTMALTADRHNVQTVDDLLAAGVSVTASTQGTTDQTRIALAVWEADGGRIPEQKRRRIS</sequence>
<evidence type="ECO:0000313" key="1">
    <source>
        <dbReference type="EMBL" id="MDX8050558.1"/>
    </source>
</evidence>
<dbReference type="RefSeq" id="WP_319984534.1">
    <property type="nucleotide sequence ID" value="NZ_JAXAVV010000006.1"/>
</dbReference>
<organism evidence="1 2">
    <name type="scientific">Lentzea kristufekii</name>
    <dbReference type="NCBI Taxonomy" id="3095430"/>
    <lineage>
        <taxon>Bacteria</taxon>
        <taxon>Bacillati</taxon>
        <taxon>Actinomycetota</taxon>
        <taxon>Actinomycetes</taxon>
        <taxon>Pseudonocardiales</taxon>
        <taxon>Pseudonocardiaceae</taxon>
        <taxon>Lentzea</taxon>
    </lineage>
</organism>
<keyword evidence="2" id="KW-1185">Reference proteome</keyword>
<reference evidence="1 2" key="1">
    <citation type="submission" date="2023-11" db="EMBL/GenBank/DDBJ databases">
        <title>Lentzea sokolovensis, sp. nov., Lentzea kristufkii, sp. nov., and Lentzea miocenensis, sp. nov., rare actinobacteria from Sokolov Coal Basin, Miocene lacustrine sediment, Czech Republic.</title>
        <authorList>
            <person name="Lara A."/>
            <person name="Kotroba L."/>
            <person name="Nouioui I."/>
            <person name="Neumann-Schaal M."/>
            <person name="Mast Y."/>
            <person name="Chronakova A."/>
        </authorList>
    </citation>
    <scope>NUCLEOTIDE SEQUENCE [LARGE SCALE GENOMIC DNA]</scope>
    <source>
        <strain evidence="1 2">BCCO 10_0798</strain>
    </source>
</reference>
<evidence type="ECO:0000313" key="2">
    <source>
        <dbReference type="Proteomes" id="UP001271792"/>
    </source>
</evidence>
<comment type="caution">
    <text evidence="1">The sequence shown here is derived from an EMBL/GenBank/DDBJ whole genome shotgun (WGS) entry which is preliminary data.</text>
</comment>
<accession>A0ABU4TQK6</accession>
<protein>
    <submittedName>
        <fullName evidence="1">Uncharacterized protein</fullName>
    </submittedName>
</protein>
<name>A0ABU4TQK6_9PSEU</name>
<dbReference type="Proteomes" id="UP001271792">
    <property type="component" value="Unassembled WGS sequence"/>
</dbReference>
<gene>
    <name evidence="1" type="ORF">SK571_14300</name>
</gene>